<gene>
    <name evidence="1" type="ORF">H8S20_10700</name>
</gene>
<dbReference type="InterPro" id="IPR024523">
    <property type="entry name" value="DUF3793"/>
</dbReference>
<evidence type="ECO:0000313" key="1">
    <source>
        <dbReference type="EMBL" id="MBC5629359.1"/>
    </source>
</evidence>
<proteinExistence type="predicted"/>
<organism evidence="1 2">
    <name type="scientific">Clostridium hominis</name>
    <dbReference type="NCBI Taxonomy" id="2763036"/>
    <lineage>
        <taxon>Bacteria</taxon>
        <taxon>Bacillati</taxon>
        <taxon>Bacillota</taxon>
        <taxon>Clostridia</taxon>
        <taxon>Eubacteriales</taxon>
        <taxon>Clostridiaceae</taxon>
        <taxon>Clostridium</taxon>
    </lineage>
</organism>
<dbReference type="RefSeq" id="WP_186860102.1">
    <property type="nucleotide sequence ID" value="NZ_JACOOO010000022.1"/>
</dbReference>
<dbReference type="EMBL" id="JACOOO010000022">
    <property type="protein sequence ID" value="MBC5629359.1"/>
    <property type="molecule type" value="Genomic_DNA"/>
</dbReference>
<sequence length="212" mass="24801">MSTIGFYKSLDKMEERECIEKFLLYNASLVVTKVKPSATITLKKGSNSIYEKWIKYGKGFLKSIDIGYINLRECESALIILIYDEEELSNYIFRKENKLFLTKLGYNDENNLDVYLKMLKRRYEEFNCPHELGIFLGYPLDDVRDFMDCSNKKCLACGYWRVYNDYDNAKEVFNIYDMIKEKAVSFILKGDSSQNVFCNLKNIIINAESIAV</sequence>
<name>A0ABR7DD86_9CLOT</name>
<reference evidence="1 2" key="1">
    <citation type="submission" date="2020-08" db="EMBL/GenBank/DDBJ databases">
        <title>Genome public.</title>
        <authorList>
            <person name="Liu C."/>
            <person name="Sun Q."/>
        </authorList>
    </citation>
    <scope>NUCLEOTIDE SEQUENCE [LARGE SCALE GENOMIC DNA]</scope>
    <source>
        <strain evidence="1 2">NSJ-6</strain>
    </source>
</reference>
<dbReference type="Proteomes" id="UP000596929">
    <property type="component" value="Unassembled WGS sequence"/>
</dbReference>
<protein>
    <submittedName>
        <fullName evidence="1">DUF3793 family protein</fullName>
    </submittedName>
</protein>
<accession>A0ABR7DD86</accession>
<comment type="caution">
    <text evidence="1">The sequence shown here is derived from an EMBL/GenBank/DDBJ whole genome shotgun (WGS) entry which is preliminary data.</text>
</comment>
<dbReference type="Pfam" id="PF12672">
    <property type="entry name" value="DUF3793"/>
    <property type="match status" value="1"/>
</dbReference>
<evidence type="ECO:0000313" key="2">
    <source>
        <dbReference type="Proteomes" id="UP000596929"/>
    </source>
</evidence>
<keyword evidence="2" id="KW-1185">Reference proteome</keyword>